<dbReference type="PANTHER" id="PTHR30337">
    <property type="entry name" value="COMPONENT OF ATP-DEPENDENT DSDNA EXONUCLEASE"/>
    <property type="match status" value="1"/>
</dbReference>
<dbReference type="InterPro" id="IPR004593">
    <property type="entry name" value="SbcD"/>
</dbReference>
<dbReference type="InterPro" id="IPR029052">
    <property type="entry name" value="Metallo-depent_PP-like"/>
</dbReference>
<dbReference type="SUPFAM" id="SSF56300">
    <property type="entry name" value="Metallo-dependent phosphatases"/>
    <property type="match status" value="1"/>
</dbReference>
<dbReference type="GO" id="GO:0006260">
    <property type="term" value="P:DNA replication"/>
    <property type="evidence" value="ECO:0007669"/>
    <property type="project" value="UniProtKB-KW"/>
</dbReference>
<feature type="domain" description="Nuclease SbcCD subunit D C-terminal" evidence="9">
    <location>
        <begin position="272"/>
        <end position="362"/>
    </location>
</feature>
<feature type="domain" description="Calcineurin-like phosphoesterase" evidence="8">
    <location>
        <begin position="1"/>
        <end position="224"/>
    </location>
</feature>
<proteinExistence type="inferred from homology"/>
<dbReference type="OrthoDB" id="9773856at2"/>
<organism evidence="10 11">
    <name type="scientific">Haloplasma contractile SSD-17B</name>
    <dbReference type="NCBI Taxonomy" id="1033810"/>
    <lineage>
        <taxon>Bacteria</taxon>
        <taxon>Bacillati</taxon>
        <taxon>Mycoplasmatota</taxon>
        <taxon>Mollicutes</taxon>
        <taxon>Haloplasmatales</taxon>
        <taxon>Haloplasmataceae</taxon>
        <taxon>Haloplasma</taxon>
    </lineage>
</organism>
<reference evidence="10 11" key="1">
    <citation type="journal article" date="2011" name="J. Bacteriol.">
        <title>Genome sequence of Haloplasma contractile, an unusual contractile bacterium from a deep-sea anoxic brine lake.</title>
        <authorList>
            <person name="Antunes A."/>
            <person name="Alam I."/>
            <person name="El Dorry H."/>
            <person name="Siam R."/>
            <person name="Robertson A."/>
            <person name="Bajic V.B."/>
            <person name="Stingl U."/>
        </authorList>
    </citation>
    <scope>NUCLEOTIDE SEQUENCE [LARGE SCALE GENOMIC DNA]</scope>
    <source>
        <strain evidence="10 11">SSD-17B</strain>
    </source>
</reference>
<dbReference type="GO" id="GO:0008408">
    <property type="term" value="F:3'-5' exonuclease activity"/>
    <property type="evidence" value="ECO:0007669"/>
    <property type="project" value="InterPro"/>
</dbReference>
<dbReference type="InterPro" id="IPR004843">
    <property type="entry name" value="Calcineurin-like_PHP"/>
</dbReference>
<dbReference type="InterPro" id="IPR041796">
    <property type="entry name" value="Mre11_N"/>
</dbReference>
<dbReference type="InParanoid" id="U2FE25"/>
<keyword evidence="6 7" id="KW-0269">Exonuclease</keyword>
<name>U2FE25_9MOLU</name>
<dbReference type="Pfam" id="PF00149">
    <property type="entry name" value="Metallophos"/>
    <property type="match status" value="1"/>
</dbReference>
<evidence type="ECO:0000256" key="3">
    <source>
        <dbReference type="ARBA" id="ARBA00013365"/>
    </source>
</evidence>
<protein>
    <recommendedName>
        <fullName evidence="3 7">Nuclease SbcCD subunit D</fullName>
    </recommendedName>
</protein>
<keyword evidence="7" id="KW-0235">DNA replication</keyword>
<reference evidence="10 11" key="2">
    <citation type="journal article" date="2013" name="PLoS ONE">
        <title>INDIGO - INtegrated Data Warehouse of MIcrobial GenOmes with Examples from the Red Sea Extremophiles.</title>
        <authorList>
            <person name="Alam I."/>
            <person name="Antunes A."/>
            <person name="Kamau A.A."/>
            <person name="Ba Alawi W."/>
            <person name="Kalkatawi M."/>
            <person name="Stingl U."/>
            <person name="Bajic V.B."/>
        </authorList>
    </citation>
    <scope>NUCLEOTIDE SEQUENCE [LARGE SCALE GENOMIC DNA]</scope>
    <source>
        <strain evidence="10 11">SSD-17B</strain>
    </source>
</reference>
<evidence type="ECO:0000256" key="5">
    <source>
        <dbReference type="ARBA" id="ARBA00022801"/>
    </source>
</evidence>
<evidence type="ECO:0000313" key="10">
    <source>
        <dbReference type="EMBL" id="ERJ11225.1"/>
    </source>
</evidence>
<keyword evidence="11" id="KW-1185">Reference proteome</keyword>
<evidence type="ECO:0000259" key="8">
    <source>
        <dbReference type="Pfam" id="PF00149"/>
    </source>
</evidence>
<dbReference type="Gene3D" id="3.60.21.10">
    <property type="match status" value="1"/>
</dbReference>
<keyword evidence="7" id="KW-0233">DNA recombination</keyword>
<gene>
    <name evidence="7 10" type="primary">sbcD</name>
    <name evidence="10" type="ORF">HLPCO_002794</name>
</gene>
<comment type="caution">
    <text evidence="10">The sequence shown here is derived from an EMBL/GenBank/DDBJ whole genome shotgun (WGS) entry which is preliminary data.</text>
</comment>
<comment type="subunit">
    <text evidence="2 7">Heterodimer of SbcC and SbcD.</text>
</comment>
<dbReference type="Pfam" id="PF12320">
    <property type="entry name" value="SbcD_C"/>
    <property type="match status" value="1"/>
</dbReference>
<dbReference type="Proteomes" id="UP000005707">
    <property type="component" value="Unassembled WGS sequence"/>
</dbReference>
<keyword evidence="4 7" id="KW-0540">Nuclease</keyword>
<sequence>MRILHTADWHIGKLVNGFSMLDDQRYMLGQLLTLIKEEKPDALIVAGDIYDRSVPPADAVELLDEFFTTVALDLNVPLLVISGNHDSPERLNFASKLLKSRGLHIVGANKNEPIIKVPLNDEHGPLNVYLVPFADPQHVRYYYDDLSIRTYDDAMSKLVSEIRKGDFSKEERNILVTHGFITAMNQEVEESESERPLSIGGTDHIDVNHFDDFDYVALGHLHGPQKVKHDHVRYSGSLLKYSFSEVNQNKSVTMVKFDVDGYKGYELIPLQPKRDLRIIEGRLQDLIKREFYSQTNCEDYLQVVLTDRGELIDPIHTLRSVYPNVMQLIRNNTIENLDSRTKATGEFKNKTKLELFSEFYENLTGKAIDKKQNDLLIDVITKAEKEYNV</sequence>
<evidence type="ECO:0000256" key="6">
    <source>
        <dbReference type="ARBA" id="ARBA00022839"/>
    </source>
</evidence>
<dbReference type="GO" id="GO:0006310">
    <property type="term" value="P:DNA recombination"/>
    <property type="evidence" value="ECO:0007669"/>
    <property type="project" value="UniProtKB-KW"/>
</dbReference>
<accession>U2FE25</accession>
<dbReference type="RefSeq" id="WP_008824588.1">
    <property type="nucleotide sequence ID" value="NZ_AFNU02000014.1"/>
</dbReference>
<dbReference type="FunCoup" id="U2FE25">
    <property type="interactions" value="26"/>
</dbReference>
<dbReference type="eggNOG" id="COG0420">
    <property type="taxonomic scope" value="Bacteria"/>
</dbReference>
<keyword evidence="7" id="KW-0255">Endonuclease</keyword>
<evidence type="ECO:0000256" key="7">
    <source>
        <dbReference type="RuleBase" id="RU363069"/>
    </source>
</evidence>
<dbReference type="NCBIfam" id="TIGR00619">
    <property type="entry name" value="sbcd"/>
    <property type="match status" value="1"/>
</dbReference>
<comment type="function">
    <text evidence="7">SbcCD cleaves DNA hairpin structures. These structures can inhibit DNA replication and are intermediates in certain DNA recombination reactions. The complex acts as a 3'-&gt;5' double strand exonuclease that can open hairpins. It also has a 5' single-strand endonuclease activity.</text>
</comment>
<dbReference type="InterPro" id="IPR050535">
    <property type="entry name" value="DNA_Repair-Maintenance_Comp"/>
</dbReference>
<dbReference type="STRING" id="1033810.HLPCO_002794"/>
<dbReference type="CDD" id="cd00840">
    <property type="entry name" value="MPP_Mre11_N"/>
    <property type="match status" value="1"/>
</dbReference>
<evidence type="ECO:0000256" key="4">
    <source>
        <dbReference type="ARBA" id="ARBA00022722"/>
    </source>
</evidence>
<evidence type="ECO:0000313" key="11">
    <source>
        <dbReference type="Proteomes" id="UP000005707"/>
    </source>
</evidence>
<dbReference type="PANTHER" id="PTHR30337:SF0">
    <property type="entry name" value="NUCLEASE SBCCD SUBUNIT D"/>
    <property type="match status" value="1"/>
</dbReference>
<dbReference type="EMBL" id="AFNU02000014">
    <property type="protein sequence ID" value="ERJ11225.1"/>
    <property type="molecule type" value="Genomic_DNA"/>
</dbReference>
<dbReference type="InterPro" id="IPR026843">
    <property type="entry name" value="SbcD_C"/>
</dbReference>
<evidence type="ECO:0000259" key="9">
    <source>
        <dbReference type="Pfam" id="PF12320"/>
    </source>
</evidence>
<keyword evidence="5 7" id="KW-0378">Hydrolase</keyword>
<dbReference type="AlphaFoldDB" id="U2FE25"/>
<comment type="similarity">
    <text evidence="1 7">Belongs to the SbcD family.</text>
</comment>
<evidence type="ECO:0000256" key="2">
    <source>
        <dbReference type="ARBA" id="ARBA00011322"/>
    </source>
</evidence>
<dbReference type="GO" id="GO:0004519">
    <property type="term" value="F:endonuclease activity"/>
    <property type="evidence" value="ECO:0007669"/>
    <property type="project" value="UniProtKB-KW"/>
</dbReference>
<evidence type="ECO:0000256" key="1">
    <source>
        <dbReference type="ARBA" id="ARBA00010555"/>
    </source>
</evidence>